<evidence type="ECO:0000256" key="3">
    <source>
        <dbReference type="ARBA" id="ARBA00012239"/>
    </source>
</evidence>
<gene>
    <name evidence="8" type="ORF">QX51_16305</name>
</gene>
<keyword evidence="4" id="KW-0663">Pyridoxal phosphate</keyword>
<evidence type="ECO:0000259" key="7">
    <source>
        <dbReference type="Pfam" id="PF00266"/>
    </source>
</evidence>
<comment type="cofactor">
    <cofactor evidence="1 6">
        <name>pyridoxal 5'-phosphate</name>
        <dbReference type="ChEBI" id="CHEBI:597326"/>
    </cofactor>
</comment>
<comment type="caution">
    <text evidence="8">The sequence shown here is derived from an EMBL/GenBank/DDBJ whole genome shotgun (WGS) entry which is preliminary data.</text>
</comment>
<dbReference type="EC" id="2.8.1.7" evidence="3"/>
<feature type="domain" description="Aminotransferase class V" evidence="7">
    <location>
        <begin position="3"/>
        <end position="371"/>
    </location>
</feature>
<dbReference type="Gene3D" id="3.90.1150.10">
    <property type="entry name" value="Aspartate Aminotransferase, domain 1"/>
    <property type="match status" value="1"/>
</dbReference>
<dbReference type="InterPro" id="IPR015422">
    <property type="entry name" value="PyrdxlP-dep_Trfase_small"/>
</dbReference>
<dbReference type="Proteomes" id="UP000031189">
    <property type="component" value="Unassembled WGS sequence"/>
</dbReference>
<dbReference type="OrthoDB" id="9804366at2"/>
<evidence type="ECO:0000256" key="1">
    <source>
        <dbReference type="ARBA" id="ARBA00001933"/>
    </source>
</evidence>
<evidence type="ECO:0000256" key="6">
    <source>
        <dbReference type="RuleBase" id="RU004504"/>
    </source>
</evidence>
<evidence type="ECO:0000256" key="5">
    <source>
        <dbReference type="ARBA" id="ARBA00050776"/>
    </source>
</evidence>
<comment type="similarity">
    <text evidence="2">Belongs to the class-V pyridoxal-phosphate-dependent aminotransferase family. Csd subfamily.</text>
</comment>
<dbReference type="InterPro" id="IPR016454">
    <property type="entry name" value="Cysteine_dSase"/>
</dbReference>
<comment type="catalytic activity">
    <reaction evidence="5">
        <text>(sulfur carrier)-H + L-cysteine = (sulfur carrier)-SH + L-alanine</text>
        <dbReference type="Rhea" id="RHEA:43892"/>
        <dbReference type="Rhea" id="RHEA-COMP:14737"/>
        <dbReference type="Rhea" id="RHEA-COMP:14739"/>
        <dbReference type="ChEBI" id="CHEBI:29917"/>
        <dbReference type="ChEBI" id="CHEBI:35235"/>
        <dbReference type="ChEBI" id="CHEBI:57972"/>
        <dbReference type="ChEBI" id="CHEBI:64428"/>
        <dbReference type="EC" id="2.8.1.7"/>
    </reaction>
</comment>
<evidence type="ECO:0000256" key="2">
    <source>
        <dbReference type="ARBA" id="ARBA00010447"/>
    </source>
</evidence>
<dbReference type="EMBL" id="JWHR01000131">
    <property type="protein sequence ID" value="KHS55988.1"/>
    <property type="molecule type" value="Genomic_DNA"/>
</dbReference>
<dbReference type="PROSITE" id="PS00595">
    <property type="entry name" value="AA_TRANSFER_CLASS_5"/>
    <property type="match status" value="1"/>
</dbReference>
<dbReference type="STRING" id="1577792.QX51_16305"/>
<dbReference type="SUPFAM" id="SSF53383">
    <property type="entry name" value="PLP-dependent transferases"/>
    <property type="match status" value="1"/>
</dbReference>
<organism evidence="8 9">
    <name type="scientific">Terrisporobacter othiniensis</name>
    <dbReference type="NCBI Taxonomy" id="1577792"/>
    <lineage>
        <taxon>Bacteria</taxon>
        <taxon>Bacillati</taxon>
        <taxon>Bacillota</taxon>
        <taxon>Clostridia</taxon>
        <taxon>Peptostreptococcales</taxon>
        <taxon>Peptostreptococcaceae</taxon>
        <taxon>Terrisporobacter</taxon>
    </lineage>
</organism>
<dbReference type="NCBIfam" id="TIGR01977">
    <property type="entry name" value="am_tr_V_EF2568"/>
    <property type="match status" value="1"/>
</dbReference>
<name>A0A0B3VT29_9FIRM</name>
<dbReference type="RefSeq" id="WP_039680963.1">
    <property type="nucleotide sequence ID" value="NZ_JWHR01000131.1"/>
</dbReference>
<keyword evidence="9" id="KW-1185">Reference proteome</keyword>
<dbReference type="GO" id="GO:0031071">
    <property type="term" value="F:cysteine desulfurase activity"/>
    <property type="evidence" value="ECO:0007669"/>
    <property type="project" value="UniProtKB-EC"/>
</dbReference>
<dbReference type="InterPro" id="IPR015424">
    <property type="entry name" value="PyrdxlP-dep_Trfase"/>
</dbReference>
<dbReference type="InterPro" id="IPR000192">
    <property type="entry name" value="Aminotrans_V_dom"/>
</dbReference>
<evidence type="ECO:0000256" key="4">
    <source>
        <dbReference type="ARBA" id="ARBA00022898"/>
    </source>
</evidence>
<dbReference type="PANTHER" id="PTHR43586">
    <property type="entry name" value="CYSTEINE DESULFURASE"/>
    <property type="match status" value="1"/>
</dbReference>
<dbReference type="PANTHER" id="PTHR43586:SF4">
    <property type="entry name" value="ISOPENICILLIN N EPIMERASE"/>
    <property type="match status" value="1"/>
</dbReference>
<proteinExistence type="inferred from homology"/>
<protein>
    <recommendedName>
        <fullName evidence="3">cysteine desulfurase</fullName>
        <ecNumber evidence="3">2.8.1.7</ecNumber>
    </recommendedName>
</protein>
<dbReference type="Pfam" id="PF00266">
    <property type="entry name" value="Aminotran_5"/>
    <property type="match status" value="1"/>
</dbReference>
<dbReference type="InterPro" id="IPR015421">
    <property type="entry name" value="PyrdxlP-dep_Trfase_major"/>
</dbReference>
<dbReference type="InterPro" id="IPR020578">
    <property type="entry name" value="Aminotrans_V_PyrdxlP_BS"/>
</dbReference>
<dbReference type="PIRSF" id="PIRSF005572">
    <property type="entry name" value="NifS"/>
    <property type="match status" value="1"/>
</dbReference>
<evidence type="ECO:0000313" key="9">
    <source>
        <dbReference type="Proteomes" id="UP000031189"/>
    </source>
</evidence>
<reference evidence="8 9" key="1">
    <citation type="submission" date="2014-12" db="EMBL/GenBank/DDBJ databases">
        <title>Draft genome sequence of Terrisporobacter sp. 08-306576, isolated from the blood culture of a bacteremia patient.</title>
        <authorList>
            <person name="Lund L.C."/>
            <person name="Sydenham T.V."/>
            <person name="Hogh S.V."/>
            <person name="Skov M.N."/>
            <person name="Kemp M."/>
            <person name="Justesen U.S."/>
        </authorList>
    </citation>
    <scope>NUCLEOTIDE SEQUENCE [LARGE SCALE GENOMIC DNA]</scope>
    <source>
        <strain evidence="8 9">08-306576</strain>
    </source>
</reference>
<accession>A0A0B3VT29</accession>
<dbReference type="InterPro" id="IPR010969">
    <property type="entry name" value="Cys_dSase-rel_unknwn_funct"/>
</dbReference>
<dbReference type="AlphaFoldDB" id="A0A0B3VT29"/>
<sequence length="378" mass="42144">MKIYLDNAATSFPKPKEVSEAVYDFMTNNGTSSGRGAYKKAMESDFIIYECRKLIGELFNFNNPKNVIFTSNVTESINMVLRGMLKENDHVITSSLEHNAVWRTLKTLEKERNIEISKVKCDNQGLTRSEDVKKLIKENTKLIIFTGASNVIGTIQPIEEIGKIARENKIPFVVDGAQVCGGYPLDVCKDNIDILTFTGHKSLLGPMGTGGIIINCDYNIDSIKSGGTGGDSAYEYQVDYYPNKLETGTLNVSGICGLRESVKYLIKEKVENIYEKEKSLTDYALKALNKVKDIEIYGPRDSEKITPVISFNIKNKRAEEVAHILDDKFGIMVRAGLHCSPCAHEVIGTKEIGTVRVSFGYFTEKKDIDKLAYALNNL</sequence>
<dbReference type="Gene3D" id="3.40.640.10">
    <property type="entry name" value="Type I PLP-dependent aspartate aminotransferase-like (Major domain)"/>
    <property type="match status" value="1"/>
</dbReference>
<evidence type="ECO:0000313" key="8">
    <source>
        <dbReference type="EMBL" id="KHS55988.1"/>
    </source>
</evidence>